<accession>A0A3N7G1E1</accession>
<evidence type="ECO:0000313" key="1">
    <source>
        <dbReference type="EMBL" id="RQP00116.1"/>
    </source>
</evidence>
<dbReference type="Proteomes" id="UP000006729">
    <property type="component" value="Chromosome 14"/>
</dbReference>
<reference evidence="1 2" key="1">
    <citation type="journal article" date="2006" name="Science">
        <title>The genome of black cottonwood, Populus trichocarpa (Torr. &amp; Gray).</title>
        <authorList>
            <person name="Tuskan G.A."/>
            <person name="Difazio S."/>
            <person name="Jansson S."/>
            <person name="Bohlmann J."/>
            <person name="Grigoriev I."/>
            <person name="Hellsten U."/>
            <person name="Putnam N."/>
            <person name="Ralph S."/>
            <person name="Rombauts S."/>
            <person name="Salamov A."/>
            <person name="Schein J."/>
            <person name="Sterck L."/>
            <person name="Aerts A."/>
            <person name="Bhalerao R.R."/>
            <person name="Bhalerao R.P."/>
            <person name="Blaudez D."/>
            <person name="Boerjan W."/>
            <person name="Brun A."/>
            <person name="Brunner A."/>
            <person name="Busov V."/>
            <person name="Campbell M."/>
            <person name="Carlson J."/>
            <person name="Chalot M."/>
            <person name="Chapman J."/>
            <person name="Chen G.L."/>
            <person name="Cooper D."/>
            <person name="Coutinho P.M."/>
            <person name="Couturier J."/>
            <person name="Covert S."/>
            <person name="Cronk Q."/>
            <person name="Cunningham R."/>
            <person name="Davis J."/>
            <person name="Degroeve S."/>
            <person name="Dejardin A."/>
            <person name="Depamphilis C."/>
            <person name="Detter J."/>
            <person name="Dirks B."/>
            <person name="Dubchak I."/>
            <person name="Duplessis S."/>
            <person name="Ehlting J."/>
            <person name="Ellis B."/>
            <person name="Gendler K."/>
            <person name="Goodstein D."/>
            <person name="Gribskov M."/>
            <person name="Grimwood J."/>
            <person name="Groover A."/>
            <person name="Gunter L."/>
            <person name="Hamberger B."/>
            <person name="Heinze B."/>
            <person name="Helariutta Y."/>
            <person name="Henrissat B."/>
            <person name="Holligan D."/>
            <person name="Holt R."/>
            <person name="Huang W."/>
            <person name="Islam-Faridi N."/>
            <person name="Jones S."/>
            <person name="Jones-Rhoades M."/>
            <person name="Jorgensen R."/>
            <person name="Joshi C."/>
            <person name="Kangasjarvi J."/>
            <person name="Karlsson J."/>
            <person name="Kelleher C."/>
            <person name="Kirkpatrick R."/>
            <person name="Kirst M."/>
            <person name="Kohler A."/>
            <person name="Kalluri U."/>
            <person name="Larimer F."/>
            <person name="Leebens-Mack J."/>
            <person name="Leple J.C."/>
            <person name="Locascio P."/>
            <person name="Lou Y."/>
            <person name="Lucas S."/>
            <person name="Martin F."/>
            <person name="Montanini B."/>
            <person name="Napoli C."/>
            <person name="Nelson D.R."/>
            <person name="Nelson C."/>
            <person name="Nieminen K."/>
            <person name="Nilsson O."/>
            <person name="Pereda V."/>
            <person name="Peter G."/>
            <person name="Philippe R."/>
            <person name="Pilate G."/>
            <person name="Poliakov A."/>
            <person name="Razumovskaya J."/>
            <person name="Richardson P."/>
            <person name="Rinaldi C."/>
            <person name="Ritland K."/>
            <person name="Rouze P."/>
            <person name="Ryaboy D."/>
            <person name="Schmutz J."/>
            <person name="Schrader J."/>
            <person name="Segerman B."/>
            <person name="Shin H."/>
            <person name="Siddiqui A."/>
            <person name="Sterky F."/>
            <person name="Terry A."/>
            <person name="Tsai C.J."/>
            <person name="Uberbacher E."/>
            <person name="Unneberg P."/>
            <person name="Vahala J."/>
            <person name="Wall K."/>
            <person name="Wessler S."/>
            <person name="Yang G."/>
            <person name="Yin T."/>
            <person name="Douglas C."/>
            <person name="Marra M."/>
            <person name="Sandberg G."/>
            <person name="Van de Peer Y."/>
            <person name="Rokhsar D."/>
        </authorList>
    </citation>
    <scope>NUCLEOTIDE SEQUENCE [LARGE SCALE GENOMIC DNA]</scope>
    <source>
        <strain evidence="2">cv. Nisqually</strain>
    </source>
</reference>
<gene>
    <name evidence="1" type="ORF">POPTR_014G131150</name>
</gene>
<dbReference type="EMBL" id="CM009303">
    <property type="protein sequence ID" value="RQP00116.1"/>
    <property type="molecule type" value="Genomic_DNA"/>
</dbReference>
<proteinExistence type="predicted"/>
<protein>
    <submittedName>
        <fullName evidence="1">Uncharacterized protein</fullName>
    </submittedName>
</protein>
<evidence type="ECO:0000313" key="2">
    <source>
        <dbReference type="Proteomes" id="UP000006729"/>
    </source>
</evidence>
<dbReference type="InParanoid" id="A0A3N7G1E1"/>
<keyword evidence="2" id="KW-1185">Reference proteome</keyword>
<name>A0A3N7G1E1_POPTR</name>
<sequence>MSLASVFSSLLFSKNLSSQNSKASNLFSKNLSSQNSKASNLKPIISLAATVADTYRRRRGVNGISQEMGIHFKR</sequence>
<dbReference type="AlphaFoldDB" id="A0A3N7G1E1"/>
<organism evidence="1 2">
    <name type="scientific">Populus trichocarpa</name>
    <name type="common">Western balsam poplar</name>
    <name type="synonym">Populus balsamifera subsp. trichocarpa</name>
    <dbReference type="NCBI Taxonomy" id="3694"/>
    <lineage>
        <taxon>Eukaryota</taxon>
        <taxon>Viridiplantae</taxon>
        <taxon>Streptophyta</taxon>
        <taxon>Embryophyta</taxon>
        <taxon>Tracheophyta</taxon>
        <taxon>Spermatophyta</taxon>
        <taxon>Magnoliopsida</taxon>
        <taxon>eudicotyledons</taxon>
        <taxon>Gunneridae</taxon>
        <taxon>Pentapetalae</taxon>
        <taxon>rosids</taxon>
        <taxon>fabids</taxon>
        <taxon>Malpighiales</taxon>
        <taxon>Salicaceae</taxon>
        <taxon>Saliceae</taxon>
        <taxon>Populus</taxon>
    </lineage>
</organism>